<dbReference type="AlphaFoldDB" id="A0A1H8G9W9"/>
<dbReference type="Proteomes" id="UP000199512">
    <property type="component" value="Unassembled WGS sequence"/>
</dbReference>
<reference evidence="2 3" key="1">
    <citation type="submission" date="2016-10" db="EMBL/GenBank/DDBJ databases">
        <authorList>
            <person name="de Groot N.N."/>
        </authorList>
    </citation>
    <scope>NUCLEOTIDE SEQUENCE [LARGE SCALE GENOMIC DNA]</scope>
    <source>
        <strain evidence="2 3">Calf135</strain>
    </source>
</reference>
<evidence type="ECO:0000313" key="3">
    <source>
        <dbReference type="Proteomes" id="UP000199512"/>
    </source>
</evidence>
<sequence length="74" mass="8820">MKGTVKKTDFYGIILFIAFIFWSILTYYIYEKNSYLGRMLNAWGLMALLFGEAFVKYKFDKGEIIRIKDKKTKE</sequence>
<dbReference type="STRING" id="215200.SAMN05216454_103126"/>
<gene>
    <name evidence="2" type="ORF">SAMN05216454_103126</name>
</gene>
<evidence type="ECO:0000256" key="1">
    <source>
        <dbReference type="SAM" id="Phobius"/>
    </source>
</evidence>
<keyword evidence="3" id="KW-1185">Reference proteome</keyword>
<name>A0A1H8G9W9_9FIRM</name>
<feature type="transmembrane region" description="Helical" evidence="1">
    <location>
        <begin position="12"/>
        <end position="30"/>
    </location>
</feature>
<keyword evidence="1" id="KW-0812">Transmembrane</keyword>
<dbReference type="EMBL" id="FODF01000003">
    <property type="protein sequence ID" value="SEN40836.1"/>
    <property type="molecule type" value="Genomic_DNA"/>
</dbReference>
<protein>
    <submittedName>
        <fullName evidence="2">Uncharacterized protein</fullName>
    </submittedName>
</protein>
<evidence type="ECO:0000313" key="2">
    <source>
        <dbReference type="EMBL" id="SEN40836.1"/>
    </source>
</evidence>
<proteinExistence type="predicted"/>
<organism evidence="2 3">
    <name type="scientific">Peptostreptococcus russellii</name>
    <dbReference type="NCBI Taxonomy" id="215200"/>
    <lineage>
        <taxon>Bacteria</taxon>
        <taxon>Bacillati</taxon>
        <taxon>Bacillota</taxon>
        <taxon>Clostridia</taxon>
        <taxon>Peptostreptococcales</taxon>
        <taxon>Peptostreptococcaceae</taxon>
        <taxon>Peptostreptococcus</taxon>
    </lineage>
</organism>
<keyword evidence="1" id="KW-0472">Membrane</keyword>
<dbReference type="RefSeq" id="WP_091974598.1">
    <property type="nucleotide sequence ID" value="NZ_FODF01000003.1"/>
</dbReference>
<keyword evidence="1" id="KW-1133">Transmembrane helix</keyword>
<accession>A0A1H8G9W9</accession>